<dbReference type="InterPro" id="IPR018247">
    <property type="entry name" value="EF_Hand_1_Ca_BS"/>
</dbReference>
<proteinExistence type="inferred from homology"/>
<accession>E6UG86</accession>
<dbReference type="PROSITE" id="PS51766">
    <property type="entry name" value="DOCKERIN"/>
    <property type="match status" value="1"/>
</dbReference>
<dbReference type="EC" id="3.2.1.4" evidence="10"/>
<reference evidence="10 11" key="1">
    <citation type="journal article" date="2011" name="J. Bacteriol.">
        <title>Complete genome of the cellulolytic ruminal bacterium Ruminococcus albus 7.</title>
        <authorList>
            <person name="Suen G."/>
            <person name="Stevenson D.M."/>
            <person name="Bruce D.C."/>
            <person name="Chertkov O."/>
            <person name="Copeland A."/>
            <person name="Cheng J.F."/>
            <person name="Detter C."/>
            <person name="Detter J.C."/>
            <person name="Goodwin L.A."/>
            <person name="Han C.S."/>
            <person name="Hauser L.J."/>
            <person name="Ivanova N.N."/>
            <person name="Kyrpides N.C."/>
            <person name="Land M.L."/>
            <person name="Lapidus A."/>
            <person name="Lucas S."/>
            <person name="Ovchinnikova G."/>
            <person name="Pitluck S."/>
            <person name="Tapia R."/>
            <person name="Woyke T."/>
            <person name="Boyum J."/>
            <person name="Mead D."/>
            <person name="Weimer P.J."/>
        </authorList>
    </citation>
    <scope>NUCLEOTIDE SEQUENCE [LARGE SCALE GENOMIC DNA]</scope>
    <source>
        <strain evidence="11">ATCC 27210 / DSM 20455 / JCM 14654 / NCDO 2250 / 7</strain>
    </source>
</reference>
<evidence type="ECO:0000256" key="4">
    <source>
        <dbReference type="ARBA" id="ARBA00023277"/>
    </source>
</evidence>
<organism evidence="10 11">
    <name type="scientific">Ruminococcus albus (strain ATCC 27210 / DSM 20455 / JCM 14654 / NCDO 2250 / 7)</name>
    <dbReference type="NCBI Taxonomy" id="697329"/>
    <lineage>
        <taxon>Bacteria</taxon>
        <taxon>Bacillati</taxon>
        <taxon>Bacillota</taxon>
        <taxon>Clostridia</taxon>
        <taxon>Eubacteriales</taxon>
        <taxon>Oscillospiraceae</taxon>
        <taxon>Ruminococcus</taxon>
    </lineage>
</organism>
<dbReference type="Gene3D" id="3.20.20.80">
    <property type="entry name" value="Glycosidases"/>
    <property type="match status" value="1"/>
</dbReference>
<keyword evidence="2 7" id="KW-0378">Hydrolase</keyword>
<dbReference type="STRING" id="697329.Rumal_0564"/>
<dbReference type="InterPro" id="IPR001547">
    <property type="entry name" value="Glyco_hydro_5"/>
</dbReference>
<dbReference type="InterPro" id="IPR016134">
    <property type="entry name" value="Dockerin_dom"/>
</dbReference>
<dbReference type="InterPro" id="IPR002105">
    <property type="entry name" value="Dockerin_1_rpt"/>
</dbReference>
<dbReference type="PANTHER" id="PTHR31297">
    <property type="entry name" value="GLUCAN ENDO-1,6-BETA-GLUCOSIDASE B"/>
    <property type="match status" value="1"/>
</dbReference>
<evidence type="ECO:0000256" key="6">
    <source>
        <dbReference type="ARBA" id="ARBA00023326"/>
    </source>
</evidence>
<keyword evidence="5 7" id="KW-0326">Glycosidase</keyword>
<evidence type="ECO:0000256" key="5">
    <source>
        <dbReference type="ARBA" id="ARBA00023295"/>
    </source>
</evidence>
<keyword evidence="3" id="KW-0136">Cellulose degradation</keyword>
<dbReference type="SUPFAM" id="SSF51445">
    <property type="entry name" value="(Trans)glycosidases"/>
    <property type="match status" value="1"/>
</dbReference>
<keyword evidence="1 8" id="KW-0732">Signal</keyword>
<keyword evidence="6" id="KW-0624">Polysaccharide degradation</keyword>
<dbReference type="InterPro" id="IPR018087">
    <property type="entry name" value="Glyco_hydro_5_CS"/>
</dbReference>
<dbReference type="InterPro" id="IPR050386">
    <property type="entry name" value="Glycosyl_hydrolase_5"/>
</dbReference>
<comment type="similarity">
    <text evidence="7">Belongs to the glycosyl hydrolase 5 (cellulase A) family.</text>
</comment>
<evidence type="ECO:0000259" key="9">
    <source>
        <dbReference type="PROSITE" id="PS51766"/>
    </source>
</evidence>
<evidence type="ECO:0000256" key="3">
    <source>
        <dbReference type="ARBA" id="ARBA00023001"/>
    </source>
</evidence>
<dbReference type="RefSeq" id="WP_013497304.1">
    <property type="nucleotide sequence ID" value="NC_014833.1"/>
</dbReference>
<dbReference type="Pfam" id="PF00404">
    <property type="entry name" value="Dockerin_1"/>
    <property type="match status" value="1"/>
</dbReference>
<feature type="chain" id="PRO_5003213000" evidence="8">
    <location>
        <begin position="30"/>
        <end position="611"/>
    </location>
</feature>
<dbReference type="PANTHER" id="PTHR31297:SF17">
    <property type="entry name" value="ENDOGLUCANASE"/>
    <property type="match status" value="1"/>
</dbReference>
<dbReference type="AlphaFoldDB" id="E6UG86"/>
<dbReference type="KEGG" id="ral:Rumal_0564"/>
<dbReference type="OrthoDB" id="9800955at2"/>
<dbReference type="Pfam" id="PF00150">
    <property type="entry name" value="Cellulase"/>
    <property type="match status" value="1"/>
</dbReference>
<sequence precursor="true">MKAYFKKILSLVTAGIITASALPFVSAQAKDVSSMTAVEIAKDMGLGWNLGNTLEAHDGTNHKKMGLESETFWGNPKASKALFDAVKAKGFRTIRIPVTWYPHADANYNIDTAWMNRVKQVVDWAVDENTYVILNIHHEEWNTPTNANYAAASKELKAFWKQIATEFRDYDRHLIFEGMNEPRNYGGAHEWDGGTDDMRKVINKLDKDFVDTVRSTGGKNKTRCLMIPTYAASSTTVAMRALSIPDDPNVMVSIHAYSPYNFTMNTGSGATSVFGSAQENELKQLFNNINSIFLSNGKAVVIGEFSSSNKNNTDERVKWAKSYATLAKQKGIPIVLWDNNSPKDNYNNGEGHGYINRKTLAWYSTAEPVVDSLVKNYYGSSVSKTDLSKCKAVLSQTKYFYDGTQHKPSVTVTYNGKTLTNGTDYTAAYSGGKAIGTGTVTLTGKGSYTGTVKLTFTVAEKTIGDCKITLSQNSYTYDGNEHKPAVTVTFEGKRLNEGSDYTIAYENCRNIGDAYVTVTGTGSFKGSSKVRYCIDPADLSGYKLGDVNFDSKITVTDVTLTSAQVKAKIFMSESRRRAADINGDGRVNVSDLSLMAAHVKSKKSLPDKNIA</sequence>
<dbReference type="GO" id="GO:0008422">
    <property type="term" value="F:beta-glucosidase activity"/>
    <property type="evidence" value="ECO:0007669"/>
    <property type="project" value="TreeGrafter"/>
</dbReference>
<dbReference type="HOGENOM" id="CLU_018668_2_1_9"/>
<feature type="signal peptide" evidence="8">
    <location>
        <begin position="1"/>
        <end position="29"/>
    </location>
</feature>
<name>E6UG86_RUMA7</name>
<dbReference type="EMBL" id="CP002403">
    <property type="protein sequence ID" value="ADU21113.1"/>
    <property type="molecule type" value="Genomic_DNA"/>
</dbReference>
<dbReference type="Gene3D" id="1.10.1330.10">
    <property type="entry name" value="Dockerin domain"/>
    <property type="match status" value="1"/>
</dbReference>
<evidence type="ECO:0000256" key="7">
    <source>
        <dbReference type="RuleBase" id="RU361153"/>
    </source>
</evidence>
<dbReference type="PROSITE" id="PS00659">
    <property type="entry name" value="GLYCOSYL_HYDROL_F5"/>
    <property type="match status" value="1"/>
</dbReference>
<gene>
    <name evidence="10" type="ordered locus">Rumal_0564</name>
</gene>
<feature type="domain" description="Dockerin" evidence="9">
    <location>
        <begin position="540"/>
        <end position="607"/>
    </location>
</feature>
<dbReference type="eggNOG" id="COG2730">
    <property type="taxonomic scope" value="Bacteria"/>
</dbReference>
<dbReference type="GO" id="GO:0009986">
    <property type="term" value="C:cell surface"/>
    <property type="evidence" value="ECO:0007669"/>
    <property type="project" value="TreeGrafter"/>
</dbReference>
<protein>
    <submittedName>
        <fullName evidence="10">Cellulase</fullName>
        <ecNumber evidence="10">3.2.1.4</ecNumber>
    </submittedName>
</protein>
<dbReference type="SMR" id="E6UG86"/>
<dbReference type="PROSITE" id="PS00018">
    <property type="entry name" value="EF_HAND_1"/>
    <property type="match status" value="1"/>
</dbReference>
<dbReference type="Proteomes" id="UP000006919">
    <property type="component" value="Chromosome"/>
</dbReference>
<keyword evidence="4" id="KW-0119">Carbohydrate metabolism</keyword>
<dbReference type="GO" id="GO:0005576">
    <property type="term" value="C:extracellular region"/>
    <property type="evidence" value="ECO:0007669"/>
    <property type="project" value="TreeGrafter"/>
</dbReference>
<dbReference type="GO" id="GO:0008810">
    <property type="term" value="F:cellulase activity"/>
    <property type="evidence" value="ECO:0007669"/>
    <property type="project" value="UniProtKB-EC"/>
</dbReference>
<dbReference type="InterPro" id="IPR036439">
    <property type="entry name" value="Dockerin_dom_sf"/>
</dbReference>
<dbReference type="GO" id="GO:0030245">
    <property type="term" value="P:cellulose catabolic process"/>
    <property type="evidence" value="ECO:0007669"/>
    <property type="project" value="UniProtKB-KW"/>
</dbReference>
<dbReference type="SUPFAM" id="SSF63446">
    <property type="entry name" value="Type I dockerin domain"/>
    <property type="match status" value="1"/>
</dbReference>
<evidence type="ECO:0000313" key="10">
    <source>
        <dbReference type="EMBL" id="ADU21113.1"/>
    </source>
</evidence>
<evidence type="ECO:0000256" key="2">
    <source>
        <dbReference type="ARBA" id="ARBA00022801"/>
    </source>
</evidence>
<evidence type="ECO:0000256" key="1">
    <source>
        <dbReference type="ARBA" id="ARBA00022729"/>
    </source>
</evidence>
<dbReference type="InterPro" id="IPR017853">
    <property type="entry name" value="GH"/>
</dbReference>
<evidence type="ECO:0000313" key="11">
    <source>
        <dbReference type="Proteomes" id="UP000006919"/>
    </source>
</evidence>
<dbReference type="CDD" id="cd14256">
    <property type="entry name" value="Dockerin_I"/>
    <property type="match status" value="1"/>
</dbReference>
<evidence type="ECO:0000256" key="8">
    <source>
        <dbReference type="SAM" id="SignalP"/>
    </source>
</evidence>